<keyword evidence="3" id="KW-1185">Reference proteome</keyword>
<comment type="caution">
    <text evidence="2">The sequence shown here is derived from an EMBL/GenBank/DDBJ whole genome shotgun (WGS) entry which is preliminary data.</text>
</comment>
<evidence type="ECO:0000256" key="1">
    <source>
        <dbReference type="SAM" id="MobiDB-lite"/>
    </source>
</evidence>
<feature type="compositionally biased region" description="Acidic residues" evidence="1">
    <location>
        <begin position="181"/>
        <end position="190"/>
    </location>
</feature>
<dbReference type="InterPro" id="IPR029063">
    <property type="entry name" value="SAM-dependent_MTases_sf"/>
</dbReference>
<dbReference type="Proteomes" id="UP001224775">
    <property type="component" value="Unassembled WGS sequence"/>
</dbReference>
<dbReference type="AlphaFoldDB" id="A0AAD8Y4A5"/>
<keyword evidence="2" id="KW-0808">Transferase</keyword>
<gene>
    <name evidence="2" type="ORF">QTG54_009856</name>
</gene>
<proteinExistence type="predicted"/>
<feature type="region of interest" description="Disordered" evidence="1">
    <location>
        <begin position="103"/>
        <end position="216"/>
    </location>
</feature>
<organism evidence="2 3">
    <name type="scientific">Skeletonema marinoi</name>
    <dbReference type="NCBI Taxonomy" id="267567"/>
    <lineage>
        <taxon>Eukaryota</taxon>
        <taxon>Sar</taxon>
        <taxon>Stramenopiles</taxon>
        <taxon>Ochrophyta</taxon>
        <taxon>Bacillariophyta</taxon>
        <taxon>Coscinodiscophyceae</taxon>
        <taxon>Thalassiosirophycidae</taxon>
        <taxon>Thalassiosirales</taxon>
        <taxon>Skeletonemataceae</taxon>
        <taxon>Skeletonema</taxon>
        <taxon>Skeletonema marinoi-dohrnii complex</taxon>
    </lineage>
</organism>
<dbReference type="EMBL" id="JATAAI010000018">
    <property type="protein sequence ID" value="KAK1739313.1"/>
    <property type="molecule type" value="Genomic_DNA"/>
</dbReference>
<evidence type="ECO:0000313" key="2">
    <source>
        <dbReference type="EMBL" id="KAK1739313.1"/>
    </source>
</evidence>
<feature type="region of interest" description="Disordered" evidence="1">
    <location>
        <begin position="1"/>
        <end position="38"/>
    </location>
</feature>
<feature type="compositionally biased region" description="Low complexity" evidence="1">
    <location>
        <begin position="121"/>
        <end position="134"/>
    </location>
</feature>
<sequence>MALGIARPLPTRANRQPQQQPPSSPTSTIHKCKLRPTNTSHPLNLPNYEIELYWRKECQWWHMDRKTILHDFQYKEEYSGYCVASWGVRKRVRCCWRRVCEENDSEGAPSSSEEEDESSVERAAAAAATTTEVSVDNDDEDMSASATQRSNTDLEDDNNEEEDAEQDDDVDANWWDYSSDDKDDSSDEDYTTTSTTQSPTKKRARRMHPSDATTATFGTTIITKGGIYERYNEGKEDRWIIQILEFTGKKFPIRKARCRIIFHMHSAVQECFPNAVVASAKRRRSDDDDGGGSGSGPVQIDRSIVMEETIKGADFLQTLVASEENFDVLSRLVEFDLKRDRSNKLIAQFSRRRQCNSPLAAAAARQSLHPENDQVTTNPKPKELVLFAGIGGCSIGDEEAGFDCKWLVDKDHLAAASLRQCHPIQQYTMKMSVHSWINAQSNDLAIPNEGM</sequence>
<accession>A0AAD8Y4A5</accession>
<dbReference type="Gene3D" id="3.40.50.150">
    <property type="entry name" value="Vaccinia Virus protein VP39"/>
    <property type="match status" value="1"/>
</dbReference>
<dbReference type="GO" id="GO:0003886">
    <property type="term" value="F:DNA (cytosine-5-)-methyltransferase activity"/>
    <property type="evidence" value="ECO:0007669"/>
    <property type="project" value="UniProtKB-EC"/>
</dbReference>
<dbReference type="SUPFAM" id="SSF53335">
    <property type="entry name" value="S-adenosyl-L-methionine-dependent methyltransferases"/>
    <property type="match status" value="1"/>
</dbReference>
<reference evidence="2" key="1">
    <citation type="submission" date="2023-06" db="EMBL/GenBank/DDBJ databases">
        <title>Survivors Of The Sea: Transcriptome response of Skeletonema marinoi to long-term dormancy.</title>
        <authorList>
            <person name="Pinder M.I.M."/>
            <person name="Kourtchenko O."/>
            <person name="Robertson E.K."/>
            <person name="Larsson T."/>
            <person name="Maumus F."/>
            <person name="Osuna-Cruz C.M."/>
            <person name="Vancaester E."/>
            <person name="Stenow R."/>
            <person name="Vandepoele K."/>
            <person name="Ploug H."/>
            <person name="Bruchert V."/>
            <person name="Godhe A."/>
            <person name="Topel M."/>
        </authorList>
    </citation>
    <scope>NUCLEOTIDE SEQUENCE</scope>
    <source>
        <strain evidence="2">R05AC</strain>
    </source>
</reference>
<feature type="compositionally biased region" description="Acidic residues" evidence="1">
    <location>
        <begin position="153"/>
        <end position="171"/>
    </location>
</feature>
<keyword evidence="2" id="KW-0489">Methyltransferase</keyword>
<protein>
    <submittedName>
        <fullName evidence="2">DNA cytosine methyltransferase</fullName>
        <ecNumber evidence="2">2.1.1.37</ecNumber>
    </submittedName>
</protein>
<dbReference type="GO" id="GO:0032259">
    <property type="term" value="P:methylation"/>
    <property type="evidence" value="ECO:0007669"/>
    <property type="project" value="UniProtKB-KW"/>
</dbReference>
<name>A0AAD8Y4A5_9STRA</name>
<evidence type="ECO:0000313" key="3">
    <source>
        <dbReference type="Proteomes" id="UP001224775"/>
    </source>
</evidence>
<dbReference type="EC" id="2.1.1.37" evidence="2"/>